<dbReference type="PANTHER" id="PTHR43540">
    <property type="entry name" value="PEROXYUREIDOACRYLATE/UREIDOACRYLATE AMIDOHYDROLASE-RELATED"/>
    <property type="match status" value="1"/>
</dbReference>
<dbReference type="InterPro" id="IPR050272">
    <property type="entry name" value="Isochorismatase-like_hydrls"/>
</dbReference>
<dbReference type="GO" id="GO:0016787">
    <property type="term" value="F:hydrolase activity"/>
    <property type="evidence" value="ECO:0007669"/>
    <property type="project" value="UniProtKB-KW"/>
</dbReference>
<proteinExistence type="predicted"/>
<dbReference type="EMBL" id="WBOF01000001">
    <property type="protein sequence ID" value="MQS15583.1"/>
    <property type="molecule type" value="Genomic_DNA"/>
</dbReference>
<name>A0A6N7L1A5_9ACTN</name>
<reference evidence="3 4" key="1">
    <citation type="submission" date="2019-09" db="EMBL/GenBank/DDBJ databases">
        <title>Genome Sequences of Streptomyces kaniharaensis ATCC 21070.</title>
        <authorList>
            <person name="Zhu W."/>
            <person name="De Crecy-Lagard V."/>
            <person name="Richards N.G."/>
        </authorList>
    </citation>
    <scope>NUCLEOTIDE SEQUENCE [LARGE SCALE GENOMIC DNA]</scope>
    <source>
        <strain evidence="3 4">SF-557</strain>
    </source>
</reference>
<dbReference type="InterPro" id="IPR036380">
    <property type="entry name" value="Isochorismatase-like_sf"/>
</dbReference>
<dbReference type="Proteomes" id="UP000450000">
    <property type="component" value="Unassembled WGS sequence"/>
</dbReference>
<dbReference type="SUPFAM" id="SSF52499">
    <property type="entry name" value="Isochorismatase-like hydrolases"/>
    <property type="match status" value="1"/>
</dbReference>
<gene>
    <name evidence="3" type="ORF">F7Q99_25750</name>
</gene>
<organism evidence="3 4">
    <name type="scientific">Streptomyces kaniharaensis</name>
    <dbReference type="NCBI Taxonomy" id="212423"/>
    <lineage>
        <taxon>Bacteria</taxon>
        <taxon>Bacillati</taxon>
        <taxon>Actinomycetota</taxon>
        <taxon>Actinomycetes</taxon>
        <taxon>Kitasatosporales</taxon>
        <taxon>Streptomycetaceae</taxon>
        <taxon>Streptomyces</taxon>
    </lineage>
</organism>
<dbReference type="AlphaFoldDB" id="A0A6N7L1A5"/>
<comment type="caution">
    <text evidence="3">The sequence shown here is derived from an EMBL/GenBank/DDBJ whole genome shotgun (WGS) entry which is preliminary data.</text>
</comment>
<dbReference type="InterPro" id="IPR000868">
    <property type="entry name" value="Isochorismatase-like_dom"/>
</dbReference>
<evidence type="ECO:0000313" key="3">
    <source>
        <dbReference type="EMBL" id="MQS15583.1"/>
    </source>
</evidence>
<keyword evidence="4" id="KW-1185">Reference proteome</keyword>
<feature type="domain" description="Isochorismatase-like" evidence="2">
    <location>
        <begin position="7"/>
        <end position="197"/>
    </location>
</feature>
<dbReference type="PANTHER" id="PTHR43540:SF16">
    <property type="entry name" value="ISOCHORISMATASE-LIKE DOMAIN-CONTAINING PROTEIN"/>
    <property type="match status" value="1"/>
</dbReference>
<dbReference type="OrthoDB" id="9814140at2"/>
<protein>
    <submittedName>
        <fullName evidence="3">Cysteine hydrolase</fullName>
    </submittedName>
</protein>
<evidence type="ECO:0000313" key="4">
    <source>
        <dbReference type="Proteomes" id="UP000450000"/>
    </source>
</evidence>
<evidence type="ECO:0000256" key="1">
    <source>
        <dbReference type="ARBA" id="ARBA00022801"/>
    </source>
</evidence>
<sequence>MSARPNAALVLIEFQREWLDPEHGRLNHLVEDRGMLDTAVDGAAAALAVARAHGVPVVHVPLVLTPGAPELESWTPARLGLRAAIPKAGTWIQGSTGVEFAEAFRPAPGEPIVRGRAGASAFAGSSDFDLILRRLGVTDLYLAGFATHVCVESTLREAHDRGYTAHVIHDACAAFTRAQQEHVREHVIHHFGDETDAAAFAASLDSAISAR</sequence>
<dbReference type="CDD" id="cd00431">
    <property type="entry name" value="cysteine_hydrolases"/>
    <property type="match status" value="1"/>
</dbReference>
<accession>A0A6N7L1A5</accession>
<keyword evidence="1 3" id="KW-0378">Hydrolase</keyword>
<dbReference type="Gene3D" id="3.40.50.850">
    <property type="entry name" value="Isochorismatase-like"/>
    <property type="match status" value="1"/>
</dbReference>
<evidence type="ECO:0000259" key="2">
    <source>
        <dbReference type="Pfam" id="PF00857"/>
    </source>
</evidence>
<dbReference type="Pfam" id="PF00857">
    <property type="entry name" value="Isochorismatase"/>
    <property type="match status" value="1"/>
</dbReference>